<keyword evidence="2" id="KW-1185">Reference proteome</keyword>
<organism evidence="1 2">
    <name type="scientific">Nonomuraea typhae</name>
    <dbReference type="NCBI Taxonomy" id="2603600"/>
    <lineage>
        <taxon>Bacteria</taxon>
        <taxon>Bacillati</taxon>
        <taxon>Actinomycetota</taxon>
        <taxon>Actinomycetes</taxon>
        <taxon>Streptosporangiales</taxon>
        <taxon>Streptosporangiaceae</taxon>
        <taxon>Nonomuraea</taxon>
    </lineage>
</organism>
<dbReference type="RefSeq" id="WP_397079409.1">
    <property type="nucleotide sequence ID" value="NZ_JBITGY010000002.1"/>
</dbReference>
<gene>
    <name evidence="1" type="ORF">ACIBG2_06005</name>
</gene>
<accession>A0ABW7YLZ1</accession>
<dbReference type="Proteomes" id="UP001612741">
    <property type="component" value="Unassembled WGS sequence"/>
</dbReference>
<evidence type="ECO:0000313" key="1">
    <source>
        <dbReference type="EMBL" id="MFI6496914.1"/>
    </source>
</evidence>
<comment type="caution">
    <text evidence="1">The sequence shown here is derived from an EMBL/GenBank/DDBJ whole genome shotgun (WGS) entry which is preliminary data.</text>
</comment>
<protein>
    <submittedName>
        <fullName evidence="1">Uncharacterized protein</fullName>
    </submittedName>
</protein>
<name>A0ABW7YLZ1_9ACTN</name>
<evidence type="ECO:0000313" key="2">
    <source>
        <dbReference type="Proteomes" id="UP001612741"/>
    </source>
</evidence>
<proteinExistence type="predicted"/>
<dbReference type="EMBL" id="JBITGY010000002">
    <property type="protein sequence ID" value="MFI6496914.1"/>
    <property type="molecule type" value="Genomic_DNA"/>
</dbReference>
<reference evidence="1 2" key="1">
    <citation type="submission" date="2024-10" db="EMBL/GenBank/DDBJ databases">
        <title>The Natural Products Discovery Center: Release of the First 8490 Sequenced Strains for Exploring Actinobacteria Biosynthetic Diversity.</title>
        <authorList>
            <person name="Kalkreuter E."/>
            <person name="Kautsar S.A."/>
            <person name="Yang D."/>
            <person name="Bader C.D."/>
            <person name="Teijaro C.N."/>
            <person name="Fluegel L."/>
            <person name="Davis C.M."/>
            <person name="Simpson J.R."/>
            <person name="Lauterbach L."/>
            <person name="Steele A.D."/>
            <person name="Gui C."/>
            <person name="Meng S."/>
            <person name="Li G."/>
            <person name="Viehrig K."/>
            <person name="Ye F."/>
            <person name="Su P."/>
            <person name="Kiefer A.F."/>
            <person name="Nichols A."/>
            <person name="Cepeda A.J."/>
            <person name="Yan W."/>
            <person name="Fan B."/>
            <person name="Jiang Y."/>
            <person name="Adhikari A."/>
            <person name="Zheng C.-J."/>
            <person name="Schuster L."/>
            <person name="Cowan T.M."/>
            <person name="Smanski M.J."/>
            <person name="Chevrette M.G."/>
            <person name="De Carvalho L.P.S."/>
            <person name="Shen B."/>
        </authorList>
    </citation>
    <scope>NUCLEOTIDE SEQUENCE [LARGE SCALE GENOMIC DNA]</scope>
    <source>
        <strain evidence="1 2">NPDC050545</strain>
    </source>
</reference>
<sequence>MTTRSPRAAKANAGTKPFDLDAVEAEAVGDPFAFDFGGYTYTLPHVQDVDRKVLLGADRGDVGMMNTLFELGLGDDYERFNAQPMKLRSLEALFKAWLKHCGLEPGELLASTRS</sequence>